<dbReference type="EMBL" id="JBFPMW010000024">
    <property type="protein sequence ID" value="MFL9823037.1"/>
    <property type="molecule type" value="Genomic_DNA"/>
</dbReference>
<dbReference type="SUPFAM" id="SSF50199">
    <property type="entry name" value="Staphylococcal nuclease"/>
    <property type="match status" value="1"/>
</dbReference>
<organism evidence="2 3">
    <name type="scientific">Tolypothrix campylonemoides VB511288_2</name>
    <dbReference type="NCBI Taxonomy" id="3232311"/>
    <lineage>
        <taxon>Bacteria</taxon>
        <taxon>Bacillati</taxon>
        <taxon>Cyanobacteriota</taxon>
        <taxon>Cyanophyceae</taxon>
        <taxon>Nostocales</taxon>
        <taxon>Tolypothrichaceae</taxon>
        <taxon>Tolypothrix</taxon>
    </lineage>
</organism>
<accession>A0ABW8XNH4</accession>
<dbReference type="Gene3D" id="2.40.50.90">
    <property type="match status" value="1"/>
</dbReference>
<dbReference type="InterPro" id="IPR035437">
    <property type="entry name" value="SNase_OB-fold_sf"/>
</dbReference>
<protein>
    <submittedName>
        <fullName evidence="2">Thermonuclease family protein</fullName>
    </submittedName>
</protein>
<dbReference type="Proteomes" id="UP001629223">
    <property type="component" value="Unassembled WGS sequence"/>
</dbReference>
<sequence>MKEGQAVVYQRYLDNCAATKDQYLKAEAEAKRKKLGFWNQSNPTMPWEFRRSRRR</sequence>
<keyword evidence="3" id="KW-1185">Reference proteome</keyword>
<gene>
    <name evidence="2" type="ORF">AB0756_39030</name>
</gene>
<evidence type="ECO:0000313" key="2">
    <source>
        <dbReference type="EMBL" id="MFL9823037.1"/>
    </source>
</evidence>
<proteinExistence type="predicted"/>
<comment type="caution">
    <text evidence="2">The sequence shown here is derived from an EMBL/GenBank/DDBJ whole genome shotgun (WGS) entry which is preliminary data.</text>
</comment>
<feature type="domain" description="TNase-like" evidence="1">
    <location>
        <begin position="2"/>
        <end position="40"/>
    </location>
</feature>
<name>A0ABW8XNH4_9CYAN</name>
<reference evidence="2 3" key="1">
    <citation type="submission" date="2024-07" db="EMBL/GenBank/DDBJ databases">
        <authorList>
            <person name="Tripathy S."/>
        </authorList>
    </citation>
    <scope>NUCLEOTIDE SEQUENCE [LARGE SCALE GENOMIC DNA]</scope>
    <source>
        <strain evidence="2 3">VB511288_2</strain>
    </source>
</reference>
<evidence type="ECO:0000313" key="3">
    <source>
        <dbReference type="Proteomes" id="UP001629223"/>
    </source>
</evidence>
<dbReference type="InterPro" id="IPR016071">
    <property type="entry name" value="Staphylococal_nuclease_OB-fold"/>
</dbReference>
<dbReference type="RefSeq" id="WP_408037383.1">
    <property type="nucleotide sequence ID" value="NZ_JBFPMW010000024.1"/>
</dbReference>
<dbReference type="Pfam" id="PF00565">
    <property type="entry name" value="SNase"/>
    <property type="match status" value="1"/>
</dbReference>
<evidence type="ECO:0000259" key="1">
    <source>
        <dbReference type="Pfam" id="PF00565"/>
    </source>
</evidence>